<gene>
    <name evidence="4" type="ORF">QJS10_CPA03g01154</name>
</gene>
<dbReference type="Proteomes" id="UP001180020">
    <property type="component" value="Unassembled WGS sequence"/>
</dbReference>
<dbReference type="GO" id="GO:0016788">
    <property type="term" value="F:hydrolase activity, acting on ester bonds"/>
    <property type="evidence" value="ECO:0007669"/>
    <property type="project" value="InterPro"/>
</dbReference>
<proteinExistence type="inferred from homology"/>
<feature type="signal peptide" evidence="3">
    <location>
        <begin position="1"/>
        <end position="25"/>
    </location>
</feature>
<name>A0AAV9F8X3_ACOCL</name>
<evidence type="ECO:0000313" key="5">
    <source>
        <dbReference type="Proteomes" id="UP001180020"/>
    </source>
</evidence>
<dbReference type="InterPro" id="IPR001087">
    <property type="entry name" value="GDSL"/>
</dbReference>
<evidence type="ECO:0000313" key="4">
    <source>
        <dbReference type="EMBL" id="KAK1322483.1"/>
    </source>
</evidence>
<keyword evidence="5" id="KW-1185">Reference proteome</keyword>
<dbReference type="AlphaFoldDB" id="A0AAV9F8X3"/>
<accession>A0AAV9F8X3</accession>
<evidence type="ECO:0000256" key="1">
    <source>
        <dbReference type="ARBA" id="ARBA00008668"/>
    </source>
</evidence>
<comment type="caution">
    <text evidence="4">The sequence shown here is derived from an EMBL/GenBank/DDBJ whole genome shotgun (WGS) entry which is preliminary data.</text>
</comment>
<dbReference type="PANTHER" id="PTHR45642:SF139">
    <property type="entry name" value="SGNH HYDROLASE-TYPE ESTERASE DOMAIN-CONTAINING PROTEIN"/>
    <property type="match status" value="1"/>
</dbReference>
<dbReference type="PANTHER" id="PTHR45642">
    <property type="entry name" value="GDSL ESTERASE/LIPASE EXL3"/>
    <property type="match status" value="1"/>
</dbReference>
<dbReference type="InterPro" id="IPR050592">
    <property type="entry name" value="GDSL_lipolytic_enzyme"/>
</dbReference>
<comment type="similarity">
    <text evidence="1">Belongs to the 'GDSL' lipolytic enzyme family.</text>
</comment>
<dbReference type="EMBL" id="JAUJYO010000003">
    <property type="protein sequence ID" value="KAK1322483.1"/>
    <property type="molecule type" value="Genomic_DNA"/>
</dbReference>
<reference evidence="4" key="2">
    <citation type="submission" date="2023-06" db="EMBL/GenBank/DDBJ databases">
        <authorList>
            <person name="Ma L."/>
            <person name="Liu K.-W."/>
            <person name="Li Z."/>
            <person name="Hsiao Y.-Y."/>
            <person name="Qi Y."/>
            <person name="Fu T."/>
            <person name="Tang G."/>
            <person name="Zhang D."/>
            <person name="Sun W.-H."/>
            <person name="Liu D.-K."/>
            <person name="Li Y."/>
            <person name="Chen G.-Z."/>
            <person name="Liu X.-D."/>
            <person name="Liao X.-Y."/>
            <person name="Jiang Y.-T."/>
            <person name="Yu X."/>
            <person name="Hao Y."/>
            <person name="Huang J."/>
            <person name="Zhao X.-W."/>
            <person name="Ke S."/>
            <person name="Chen Y.-Y."/>
            <person name="Wu W.-L."/>
            <person name="Hsu J.-L."/>
            <person name="Lin Y.-F."/>
            <person name="Huang M.-D."/>
            <person name="Li C.-Y."/>
            <person name="Huang L."/>
            <person name="Wang Z.-W."/>
            <person name="Zhao X."/>
            <person name="Zhong W.-Y."/>
            <person name="Peng D.-H."/>
            <person name="Ahmad S."/>
            <person name="Lan S."/>
            <person name="Zhang J.-S."/>
            <person name="Tsai W.-C."/>
            <person name="Van De Peer Y."/>
            <person name="Liu Z.-J."/>
        </authorList>
    </citation>
    <scope>NUCLEOTIDE SEQUENCE</scope>
    <source>
        <strain evidence="4">CP</strain>
        <tissue evidence="4">Leaves</tissue>
    </source>
</reference>
<evidence type="ECO:0000256" key="3">
    <source>
        <dbReference type="SAM" id="SignalP"/>
    </source>
</evidence>
<evidence type="ECO:0000256" key="2">
    <source>
        <dbReference type="ARBA" id="ARBA00022729"/>
    </source>
</evidence>
<dbReference type="InterPro" id="IPR036514">
    <property type="entry name" value="SGNH_hydro_sf"/>
</dbReference>
<protein>
    <submittedName>
        <fullName evidence="4">GDSL esterase/lipase</fullName>
    </submittedName>
</protein>
<reference evidence="4" key="1">
    <citation type="journal article" date="2023" name="Nat. Commun.">
        <title>Diploid and tetraploid genomes of Acorus and the evolution of monocots.</title>
        <authorList>
            <person name="Ma L."/>
            <person name="Liu K.W."/>
            <person name="Li Z."/>
            <person name="Hsiao Y.Y."/>
            <person name="Qi Y."/>
            <person name="Fu T."/>
            <person name="Tang G.D."/>
            <person name="Zhang D."/>
            <person name="Sun W.H."/>
            <person name="Liu D.K."/>
            <person name="Li Y."/>
            <person name="Chen G.Z."/>
            <person name="Liu X.D."/>
            <person name="Liao X.Y."/>
            <person name="Jiang Y.T."/>
            <person name="Yu X."/>
            <person name="Hao Y."/>
            <person name="Huang J."/>
            <person name="Zhao X.W."/>
            <person name="Ke S."/>
            <person name="Chen Y.Y."/>
            <person name="Wu W.L."/>
            <person name="Hsu J.L."/>
            <person name="Lin Y.F."/>
            <person name="Huang M.D."/>
            <person name="Li C.Y."/>
            <person name="Huang L."/>
            <person name="Wang Z.W."/>
            <person name="Zhao X."/>
            <person name="Zhong W.Y."/>
            <person name="Peng D.H."/>
            <person name="Ahmad S."/>
            <person name="Lan S."/>
            <person name="Zhang J.S."/>
            <person name="Tsai W.C."/>
            <person name="Van de Peer Y."/>
            <person name="Liu Z.J."/>
        </authorList>
    </citation>
    <scope>NUCLEOTIDE SEQUENCE</scope>
    <source>
        <strain evidence="4">CP</strain>
    </source>
</reference>
<feature type="chain" id="PRO_5043361916" evidence="3">
    <location>
        <begin position="26"/>
        <end position="204"/>
    </location>
</feature>
<dbReference type="Gene3D" id="3.40.50.1110">
    <property type="entry name" value="SGNH hydrolase"/>
    <property type="match status" value="1"/>
</dbReference>
<organism evidence="4 5">
    <name type="scientific">Acorus calamus</name>
    <name type="common">Sweet flag</name>
    <dbReference type="NCBI Taxonomy" id="4465"/>
    <lineage>
        <taxon>Eukaryota</taxon>
        <taxon>Viridiplantae</taxon>
        <taxon>Streptophyta</taxon>
        <taxon>Embryophyta</taxon>
        <taxon>Tracheophyta</taxon>
        <taxon>Spermatophyta</taxon>
        <taxon>Magnoliopsida</taxon>
        <taxon>Liliopsida</taxon>
        <taxon>Acoraceae</taxon>
        <taxon>Acorus</taxon>
    </lineage>
</organism>
<sequence length="204" mass="22047">MKTHHLPLLLLLLLLSLLPQPPTAAASPSNITAIFAFGDSTLDPGNNNYLNTIFRADHPPYGRDFPDHSATGRFSVHRRQTDDRLSGRRHGLKKDGILKAYLSPSVSSDDLGTGVSFASAGTGLDVVTSSLSNVASMDAQVGYFKEYLGKVGLTAAKVGEALFVIGVGSNDMMFNYYTLPTRRSMGLDGYHALLLQNLQTFVKD</sequence>
<keyword evidence="2 3" id="KW-0732">Signal</keyword>
<dbReference type="Pfam" id="PF00657">
    <property type="entry name" value="Lipase_GDSL"/>
    <property type="match status" value="1"/>
</dbReference>